<evidence type="ECO:0000256" key="1">
    <source>
        <dbReference type="SAM" id="Phobius"/>
    </source>
</evidence>
<evidence type="ECO:0000259" key="2">
    <source>
        <dbReference type="Pfam" id="PF12937"/>
    </source>
</evidence>
<evidence type="ECO:0000313" key="4">
    <source>
        <dbReference type="Proteomes" id="UP001412067"/>
    </source>
</evidence>
<dbReference type="InterPro" id="IPR036047">
    <property type="entry name" value="F-box-like_dom_sf"/>
</dbReference>
<protein>
    <submittedName>
        <fullName evidence="3">F-box protein</fullName>
    </submittedName>
</protein>
<dbReference type="Pfam" id="PF12937">
    <property type="entry name" value="F-box-like"/>
    <property type="match status" value="1"/>
</dbReference>
<sequence>MEVREERPTLHATSFVYPSLFSSSTARARPSTILELLRPSNLARAACVCRVWKEVASDREVREWAFREPWKVQKLLGSPSSAGFWRYTGLNRFAISHRLLRGYTVTTLVLKYSVQVAIFRFPILIWFFEIRFVDG</sequence>
<feature type="transmembrane region" description="Helical" evidence="1">
    <location>
        <begin position="108"/>
        <end position="128"/>
    </location>
</feature>
<gene>
    <name evidence="3" type="ORF">KSP40_PGU020453</name>
</gene>
<dbReference type="SUPFAM" id="SSF81383">
    <property type="entry name" value="F-box domain"/>
    <property type="match status" value="1"/>
</dbReference>
<dbReference type="Gene3D" id="1.20.1280.50">
    <property type="match status" value="1"/>
</dbReference>
<keyword evidence="1" id="KW-0472">Membrane</keyword>
<proteinExistence type="predicted"/>
<evidence type="ECO:0000313" key="3">
    <source>
        <dbReference type="EMBL" id="KAK8969747.1"/>
    </source>
</evidence>
<name>A0ABR2MZT7_9ASPA</name>
<comment type="caution">
    <text evidence="3">The sequence shown here is derived from an EMBL/GenBank/DDBJ whole genome shotgun (WGS) entry which is preliminary data.</text>
</comment>
<keyword evidence="1" id="KW-1133">Transmembrane helix</keyword>
<dbReference type="InterPro" id="IPR001810">
    <property type="entry name" value="F-box_dom"/>
</dbReference>
<keyword evidence="1" id="KW-0812">Transmembrane</keyword>
<organism evidence="3 4">
    <name type="scientific">Platanthera guangdongensis</name>
    <dbReference type="NCBI Taxonomy" id="2320717"/>
    <lineage>
        <taxon>Eukaryota</taxon>
        <taxon>Viridiplantae</taxon>
        <taxon>Streptophyta</taxon>
        <taxon>Embryophyta</taxon>
        <taxon>Tracheophyta</taxon>
        <taxon>Spermatophyta</taxon>
        <taxon>Magnoliopsida</taxon>
        <taxon>Liliopsida</taxon>
        <taxon>Asparagales</taxon>
        <taxon>Orchidaceae</taxon>
        <taxon>Orchidoideae</taxon>
        <taxon>Orchideae</taxon>
        <taxon>Orchidinae</taxon>
        <taxon>Platanthera</taxon>
    </lineage>
</organism>
<reference evidence="3 4" key="1">
    <citation type="journal article" date="2022" name="Nat. Plants">
        <title>Genomes of leafy and leafless Platanthera orchids illuminate the evolution of mycoheterotrophy.</title>
        <authorList>
            <person name="Li M.H."/>
            <person name="Liu K.W."/>
            <person name="Li Z."/>
            <person name="Lu H.C."/>
            <person name="Ye Q.L."/>
            <person name="Zhang D."/>
            <person name="Wang J.Y."/>
            <person name="Li Y.F."/>
            <person name="Zhong Z.M."/>
            <person name="Liu X."/>
            <person name="Yu X."/>
            <person name="Liu D.K."/>
            <person name="Tu X.D."/>
            <person name="Liu B."/>
            <person name="Hao Y."/>
            <person name="Liao X.Y."/>
            <person name="Jiang Y.T."/>
            <person name="Sun W.H."/>
            <person name="Chen J."/>
            <person name="Chen Y.Q."/>
            <person name="Ai Y."/>
            <person name="Zhai J.W."/>
            <person name="Wu S.S."/>
            <person name="Zhou Z."/>
            <person name="Hsiao Y.Y."/>
            <person name="Wu W.L."/>
            <person name="Chen Y.Y."/>
            <person name="Lin Y.F."/>
            <person name="Hsu J.L."/>
            <person name="Li C.Y."/>
            <person name="Wang Z.W."/>
            <person name="Zhao X."/>
            <person name="Zhong W.Y."/>
            <person name="Ma X.K."/>
            <person name="Ma L."/>
            <person name="Huang J."/>
            <person name="Chen G.Z."/>
            <person name="Huang M.Z."/>
            <person name="Huang L."/>
            <person name="Peng D.H."/>
            <person name="Luo Y.B."/>
            <person name="Zou S.Q."/>
            <person name="Chen S.P."/>
            <person name="Lan S."/>
            <person name="Tsai W.C."/>
            <person name="Van de Peer Y."/>
            <person name="Liu Z.J."/>
        </authorList>
    </citation>
    <scope>NUCLEOTIDE SEQUENCE [LARGE SCALE GENOMIC DNA]</scope>
    <source>
        <strain evidence="3">Lor288</strain>
    </source>
</reference>
<accession>A0ABR2MZT7</accession>
<keyword evidence="4" id="KW-1185">Reference proteome</keyword>
<dbReference type="EMBL" id="JBBWWR010000003">
    <property type="protein sequence ID" value="KAK8969747.1"/>
    <property type="molecule type" value="Genomic_DNA"/>
</dbReference>
<dbReference type="Proteomes" id="UP001412067">
    <property type="component" value="Unassembled WGS sequence"/>
</dbReference>
<feature type="domain" description="F-box" evidence="2">
    <location>
        <begin position="33"/>
        <end position="59"/>
    </location>
</feature>